<evidence type="ECO:0000313" key="2">
    <source>
        <dbReference type="Proteomes" id="UP001209570"/>
    </source>
</evidence>
<dbReference type="AlphaFoldDB" id="A0AAD5PZS2"/>
<evidence type="ECO:0000313" key="1">
    <source>
        <dbReference type="EMBL" id="KAJ0388588.1"/>
    </source>
</evidence>
<sequence length="82" mass="9475">MEVQVMDWPARSPDLNPIENLWASMARRVYGDGQQYQTVAELKEAIVKAWCEIPLDEIRNLIASMRRRCVEVIAKKGGKTHY</sequence>
<evidence type="ECO:0008006" key="3">
    <source>
        <dbReference type="Google" id="ProtNLM"/>
    </source>
</evidence>
<dbReference type="InterPro" id="IPR036397">
    <property type="entry name" value="RNaseH_sf"/>
</dbReference>
<accession>A0AAD5PZS2</accession>
<proteinExistence type="predicted"/>
<organism evidence="1 2">
    <name type="scientific">Pythium insidiosum</name>
    <name type="common">Pythiosis disease agent</name>
    <dbReference type="NCBI Taxonomy" id="114742"/>
    <lineage>
        <taxon>Eukaryota</taxon>
        <taxon>Sar</taxon>
        <taxon>Stramenopiles</taxon>
        <taxon>Oomycota</taxon>
        <taxon>Peronosporomycetes</taxon>
        <taxon>Pythiales</taxon>
        <taxon>Pythiaceae</taxon>
        <taxon>Pythium</taxon>
    </lineage>
</organism>
<protein>
    <recommendedName>
        <fullName evidence="3">Tc1-like transposase DDE domain-containing protein</fullName>
    </recommendedName>
</protein>
<dbReference type="EMBL" id="JAKCXM010008408">
    <property type="protein sequence ID" value="KAJ0388588.1"/>
    <property type="molecule type" value="Genomic_DNA"/>
</dbReference>
<dbReference type="Gene3D" id="3.30.420.10">
    <property type="entry name" value="Ribonuclease H-like superfamily/Ribonuclease H"/>
    <property type="match status" value="1"/>
</dbReference>
<reference evidence="1" key="1">
    <citation type="submission" date="2021-12" db="EMBL/GenBank/DDBJ databases">
        <title>Prjna785345.</title>
        <authorList>
            <person name="Rujirawat T."/>
            <person name="Krajaejun T."/>
        </authorList>
    </citation>
    <scope>NUCLEOTIDE SEQUENCE</scope>
    <source>
        <strain evidence="1">Pi057C3</strain>
    </source>
</reference>
<keyword evidence="2" id="KW-1185">Reference proteome</keyword>
<comment type="caution">
    <text evidence="1">The sequence shown here is derived from an EMBL/GenBank/DDBJ whole genome shotgun (WGS) entry which is preliminary data.</text>
</comment>
<dbReference type="GO" id="GO:0003676">
    <property type="term" value="F:nucleic acid binding"/>
    <property type="evidence" value="ECO:0007669"/>
    <property type="project" value="InterPro"/>
</dbReference>
<gene>
    <name evidence="1" type="ORF">P43SY_011719</name>
</gene>
<name>A0AAD5PZS2_PYTIN</name>
<dbReference type="Proteomes" id="UP001209570">
    <property type="component" value="Unassembled WGS sequence"/>
</dbReference>